<dbReference type="Gene3D" id="2.40.128.320">
    <property type="entry name" value="Protein HRI1, N-terminal domain"/>
    <property type="match status" value="1"/>
</dbReference>
<protein>
    <recommendedName>
        <fullName evidence="3">Protein HRI1</fullName>
    </recommendedName>
</protein>
<comment type="caution">
    <text evidence="1">The sequence shown here is derived from an EMBL/GenBank/DDBJ whole genome shotgun (WGS) entry which is preliminary data.</text>
</comment>
<reference evidence="1" key="1">
    <citation type="submission" date="2022-11" db="EMBL/GenBank/DDBJ databases">
        <authorList>
            <person name="Petersen C."/>
        </authorList>
    </citation>
    <scope>NUCLEOTIDE SEQUENCE</scope>
    <source>
        <strain evidence="1">IBT 34128</strain>
    </source>
</reference>
<dbReference type="Proteomes" id="UP001141434">
    <property type="component" value="Unassembled WGS sequence"/>
</dbReference>
<dbReference type="GeneID" id="81399093"/>
<accession>A0A9W9EN74</accession>
<dbReference type="OrthoDB" id="4045395at2759"/>
<organism evidence="1 2">
    <name type="scientific">Penicillium alfredii</name>
    <dbReference type="NCBI Taxonomy" id="1506179"/>
    <lineage>
        <taxon>Eukaryota</taxon>
        <taxon>Fungi</taxon>
        <taxon>Dikarya</taxon>
        <taxon>Ascomycota</taxon>
        <taxon>Pezizomycotina</taxon>
        <taxon>Eurotiomycetes</taxon>
        <taxon>Eurotiomycetidae</taxon>
        <taxon>Eurotiales</taxon>
        <taxon>Aspergillaceae</taxon>
        <taxon>Penicillium</taxon>
    </lineage>
</organism>
<evidence type="ECO:0008006" key="3">
    <source>
        <dbReference type="Google" id="ProtNLM"/>
    </source>
</evidence>
<evidence type="ECO:0000313" key="2">
    <source>
        <dbReference type="Proteomes" id="UP001141434"/>
    </source>
</evidence>
<dbReference type="AlphaFoldDB" id="A0A9W9EN74"/>
<proteinExistence type="predicted"/>
<dbReference type="InterPro" id="IPR043047">
    <property type="entry name" value="Hri1_N_sf"/>
</dbReference>
<keyword evidence="2" id="KW-1185">Reference proteome</keyword>
<sequence length="260" mass="29283">MTSNTPASSSCRFSTRISLRWLPEEAHETTDTITMSVKDWYLDLRMDKASKQIDWAIAGQRIVESLEPLRVSFTHELDSHNAFESTDCGTFVSLPNGNDLETGTMPRPDLVGTPLTEYEEVWRELPFREGPEGVGRGVSWVLESIDDYPEDAEGEILVSKTFLGRIWGTFLALRQTQTHTRQRTPSGDWIVRTTGGDVRARREEWNGGWSDVYVVGEVGDRLPSMVSGLDGEGVGDWRVPGQKVEINGQVYVVRAFEEIR</sequence>
<gene>
    <name evidence="1" type="ORF">NUU61_009399</name>
</gene>
<reference evidence="1" key="2">
    <citation type="journal article" date="2023" name="IMA Fungus">
        <title>Comparative genomic study of the Penicillium genus elucidates a diverse pangenome and 15 lateral gene transfer events.</title>
        <authorList>
            <person name="Petersen C."/>
            <person name="Sorensen T."/>
            <person name="Nielsen M.R."/>
            <person name="Sondergaard T.E."/>
            <person name="Sorensen J.L."/>
            <person name="Fitzpatrick D.A."/>
            <person name="Frisvad J.C."/>
            <person name="Nielsen K.L."/>
        </authorList>
    </citation>
    <scope>NUCLEOTIDE SEQUENCE</scope>
    <source>
        <strain evidence="1">IBT 34128</strain>
    </source>
</reference>
<name>A0A9W9EN74_9EURO</name>
<evidence type="ECO:0000313" key="1">
    <source>
        <dbReference type="EMBL" id="KAJ5084820.1"/>
    </source>
</evidence>
<dbReference type="RefSeq" id="XP_056508217.1">
    <property type="nucleotide sequence ID" value="XM_056659924.1"/>
</dbReference>
<dbReference type="Pfam" id="PF16815">
    <property type="entry name" value="HRI1"/>
    <property type="match status" value="1"/>
</dbReference>
<dbReference type="CDD" id="cd11693">
    <property type="entry name" value="HRI1_C_like"/>
    <property type="match status" value="1"/>
</dbReference>
<dbReference type="InterPro" id="IPR031818">
    <property type="entry name" value="Hri1"/>
</dbReference>
<dbReference type="EMBL" id="JAPMSZ010000011">
    <property type="protein sequence ID" value="KAJ5084820.1"/>
    <property type="molecule type" value="Genomic_DNA"/>
</dbReference>